<reference evidence="1" key="1">
    <citation type="submission" date="2018-01" db="EMBL/GenBank/DDBJ databases">
        <authorList>
            <person name="Krukenberg V."/>
        </authorList>
    </citation>
    <scope>NUCLEOTIDE SEQUENCE</scope>
    <source>
        <strain evidence="1">E20ANME2</strain>
    </source>
</reference>
<dbReference type="EMBL" id="PQXF01000005">
    <property type="protein sequence ID" value="PXF61378.1"/>
    <property type="molecule type" value="Genomic_DNA"/>
</dbReference>
<accession>A0AC61L4R2</accession>
<evidence type="ECO:0000313" key="1">
    <source>
        <dbReference type="EMBL" id="PXF61378.1"/>
    </source>
</evidence>
<proteinExistence type="predicted"/>
<evidence type="ECO:0000313" key="2">
    <source>
        <dbReference type="Proteomes" id="UP000248329"/>
    </source>
</evidence>
<protein>
    <submittedName>
        <fullName evidence="1">Uncharacterized protein</fullName>
    </submittedName>
</protein>
<name>A0AC61L4R2_9EURY</name>
<gene>
    <name evidence="1" type="ORF">C4B59_03825</name>
</gene>
<comment type="caution">
    <text evidence="1">The sequence shown here is derived from an EMBL/GenBank/DDBJ whole genome shotgun (WGS) entry which is preliminary data.</text>
</comment>
<dbReference type="Proteomes" id="UP000248329">
    <property type="component" value="Unassembled WGS sequence"/>
</dbReference>
<organism evidence="1 2">
    <name type="scientific">Candidatus Methanogaster sp</name>
    <dbReference type="NCBI Taxonomy" id="3386292"/>
    <lineage>
        <taxon>Archaea</taxon>
        <taxon>Methanobacteriati</taxon>
        <taxon>Methanobacteriota</taxon>
        <taxon>Stenosarchaea group</taxon>
        <taxon>Methanomicrobia</taxon>
        <taxon>Methanosarcinales</taxon>
        <taxon>ANME-2 cluster</taxon>
        <taxon>Candidatus Methanogasteraceae</taxon>
        <taxon>Candidatus Methanogaster</taxon>
    </lineage>
</organism>
<sequence length="64" mass="7421">MQEFWATHGSAEYFEDMKDDDAEVEFNRYKGVLVVPRGVDRVRSLRGIALEERVSSNVSKKTDR</sequence>